<dbReference type="CDD" id="cd00165">
    <property type="entry name" value="S4"/>
    <property type="match status" value="1"/>
</dbReference>
<accession>A0A1G2BGV6</accession>
<dbReference type="SUPFAM" id="SSF55174">
    <property type="entry name" value="Alpha-L RNA-binding motif"/>
    <property type="match status" value="1"/>
</dbReference>
<sequence length="224" mass="24962">MRLNKFIAHSGWCSRRKADALIADGKVSINGMVVKVLGTQVQDQDEVAVDGICLAINQEKIIVAMNKPKGVTCTCADAHAEKTVIDLLPKKWQHLKPAGRLDKNSEGLLLLTNDGALHQQLTHPSFAHEKEYAVTVRSILTANQIADLKKGIIFPEGKAQLKSLEQTGEKTLTMVLTQGYKRQIRRMVYEVGNRVTMILRVRIGKFRLNLTQGQIKQVKKSDIL</sequence>
<dbReference type="EC" id="5.4.99.-" evidence="4"/>
<dbReference type="SUPFAM" id="SSF55120">
    <property type="entry name" value="Pseudouridine synthase"/>
    <property type="match status" value="1"/>
</dbReference>
<evidence type="ECO:0000256" key="2">
    <source>
        <dbReference type="ARBA" id="ARBA00023235"/>
    </source>
</evidence>
<dbReference type="InterPro" id="IPR002942">
    <property type="entry name" value="S4_RNA-bd"/>
</dbReference>
<dbReference type="InterPro" id="IPR020103">
    <property type="entry name" value="PsdUridine_synth_cat_dom_sf"/>
</dbReference>
<feature type="domain" description="RNA-binding S4" evidence="5">
    <location>
        <begin position="1"/>
        <end position="60"/>
    </location>
</feature>
<keyword evidence="3" id="KW-0694">RNA-binding</keyword>
<comment type="similarity">
    <text evidence="1 4">Belongs to the pseudouridine synthase RsuA family.</text>
</comment>
<dbReference type="PROSITE" id="PS50889">
    <property type="entry name" value="S4"/>
    <property type="match status" value="1"/>
</dbReference>
<dbReference type="Proteomes" id="UP000176420">
    <property type="component" value="Unassembled WGS sequence"/>
</dbReference>
<dbReference type="InterPro" id="IPR018496">
    <property type="entry name" value="PsdUridine_synth_RsuA/RluB_CS"/>
</dbReference>
<dbReference type="Gene3D" id="3.30.70.580">
    <property type="entry name" value="Pseudouridine synthase I, catalytic domain, N-terminal subdomain"/>
    <property type="match status" value="1"/>
</dbReference>
<proteinExistence type="inferred from homology"/>
<dbReference type="EMBL" id="MHKI01000006">
    <property type="protein sequence ID" value="OGY87769.1"/>
    <property type="molecule type" value="Genomic_DNA"/>
</dbReference>
<evidence type="ECO:0000313" key="7">
    <source>
        <dbReference type="Proteomes" id="UP000176420"/>
    </source>
</evidence>
<dbReference type="InterPro" id="IPR000748">
    <property type="entry name" value="PsdUridine_synth_RsuA/RluB/E/F"/>
</dbReference>
<dbReference type="GO" id="GO:0003723">
    <property type="term" value="F:RNA binding"/>
    <property type="evidence" value="ECO:0007669"/>
    <property type="project" value="UniProtKB-KW"/>
</dbReference>
<dbReference type="Pfam" id="PF01479">
    <property type="entry name" value="S4"/>
    <property type="match status" value="1"/>
</dbReference>
<evidence type="ECO:0000256" key="1">
    <source>
        <dbReference type="ARBA" id="ARBA00008348"/>
    </source>
</evidence>
<dbReference type="Pfam" id="PF00849">
    <property type="entry name" value="PseudoU_synth_2"/>
    <property type="match status" value="1"/>
</dbReference>
<dbReference type="AlphaFoldDB" id="A0A1G2BGV6"/>
<dbReference type="InterPro" id="IPR006145">
    <property type="entry name" value="PsdUridine_synth_RsuA/RluA"/>
</dbReference>
<dbReference type="PROSITE" id="PS01149">
    <property type="entry name" value="PSI_RSU"/>
    <property type="match status" value="1"/>
</dbReference>
<gene>
    <name evidence="6" type="ORF">A2319_04995</name>
</gene>
<comment type="caution">
    <text evidence="6">The sequence shown here is derived from an EMBL/GenBank/DDBJ whole genome shotgun (WGS) entry which is preliminary data.</text>
</comment>
<protein>
    <recommendedName>
        <fullName evidence="4">Pseudouridine synthase</fullName>
        <ecNumber evidence="4">5.4.99.-</ecNumber>
    </recommendedName>
</protein>
<dbReference type="NCBIfam" id="TIGR00093">
    <property type="entry name" value="pseudouridine synthase"/>
    <property type="match status" value="1"/>
</dbReference>
<dbReference type="PANTHER" id="PTHR47683">
    <property type="entry name" value="PSEUDOURIDINE SYNTHASE FAMILY PROTEIN-RELATED"/>
    <property type="match status" value="1"/>
</dbReference>
<dbReference type="FunFam" id="3.10.290.10:FF:000003">
    <property type="entry name" value="Pseudouridine synthase"/>
    <property type="match status" value="1"/>
</dbReference>
<dbReference type="SMART" id="SM00363">
    <property type="entry name" value="S4"/>
    <property type="match status" value="1"/>
</dbReference>
<dbReference type="GO" id="GO:0000455">
    <property type="term" value="P:enzyme-directed rRNA pseudouridine synthesis"/>
    <property type="evidence" value="ECO:0007669"/>
    <property type="project" value="UniProtKB-ARBA"/>
</dbReference>
<dbReference type="PANTHER" id="PTHR47683:SF2">
    <property type="entry name" value="RNA-BINDING S4 DOMAIN-CONTAINING PROTEIN"/>
    <property type="match status" value="1"/>
</dbReference>
<evidence type="ECO:0000313" key="6">
    <source>
        <dbReference type="EMBL" id="OGY87769.1"/>
    </source>
</evidence>
<dbReference type="Gene3D" id="3.30.70.1560">
    <property type="entry name" value="Alpha-L RNA-binding motif"/>
    <property type="match status" value="1"/>
</dbReference>
<name>A0A1G2BGV6_9BACT</name>
<evidence type="ECO:0000256" key="3">
    <source>
        <dbReference type="PROSITE-ProRule" id="PRU00182"/>
    </source>
</evidence>
<organism evidence="6 7">
    <name type="scientific">Candidatus Kerfeldbacteria bacterium RIFOXYB2_FULL_38_14</name>
    <dbReference type="NCBI Taxonomy" id="1798547"/>
    <lineage>
        <taxon>Bacteria</taxon>
        <taxon>Candidatus Kerfeldiibacteriota</taxon>
    </lineage>
</organism>
<keyword evidence="2 4" id="KW-0413">Isomerase</keyword>
<dbReference type="CDD" id="cd02870">
    <property type="entry name" value="PseudoU_synth_RsuA_like"/>
    <property type="match status" value="1"/>
</dbReference>
<dbReference type="InterPro" id="IPR042092">
    <property type="entry name" value="PsdUridine_s_RsuA/RluB/E/F_cat"/>
</dbReference>
<dbReference type="InterPro" id="IPR050343">
    <property type="entry name" value="RsuA_PseudoU_synthase"/>
</dbReference>
<dbReference type="InterPro" id="IPR036986">
    <property type="entry name" value="S4_RNA-bd_sf"/>
</dbReference>
<dbReference type="GO" id="GO:0120159">
    <property type="term" value="F:rRNA pseudouridine synthase activity"/>
    <property type="evidence" value="ECO:0007669"/>
    <property type="project" value="UniProtKB-ARBA"/>
</dbReference>
<evidence type="ECO:0000256" key="4">
    <source>
        <dbReference type="RuleBase" id="RU003887"/>
    </source>
</evidence>
<reference evidence="6 7" key="1">
    <citation type="journal article" date="2016" name="Nat. Commun.">
        <title>Thousands of microbial genomes shed light on interconnected biogeochemical processes in an aquifer system.</title>
        <authorList>
            <person name="Anantharaman K."/>
            <person name="Brown C.T."/>
            <person name="Hug L.A."/>
            <person name="Sharon I."/>
            <person name="Castelle C.J."/>
            <person name="Probst A.J."/>
            <person name="Thomas B.C."/>
            <person name="Singh A."/>
            <person name="Wilkins M.J."/>
            <person name="Karaoz U."/>
            <person name="Brodie E.L."/>
            <person name="Williams K.H."/>
            <person name="Hubbard S.S."/>
            <person name="Banfield J.F."/>
        </authorList>
    </citation>
    <scope>NUCLEOTIDE SEQUENCE [LARGE SCALE GENOMIC DNA]</scope>
</reference>
<dbReference type="InterPro" id="IPR020094">
    <property type="entry name" value="TruA/RsuA/RluB/E/F_N"/>
</dbReference>
<evidence type="ECO:0000259" key="5">
    <source>
        <dbReference type="SMART" id="SM00363"/>
    </source>
</evidence>
<dbReference type="Gene3D" id="3.10.290.10">
    <property type="entry name" value="RNA-binding S4 domain"/>
    <property type="match status" value="1"/>
</dbReference>